<evidence type="ECO:0000256" key="2">
    <source>
        <dbReference type="SAM" id="MobiDB-lite"/>
    </source>
</evidence>
<dbReference type="VEuPathDB" id="FungiDB:BON22_3431"/>
<dbReference type="EMBL" id="LK052887">
    <property type="protein sequence ID" value="CDR38973.1"/>
    <property type="molecule type" value="Genomic_DNA"/>
</dbReference>
<accession>A0A061AN90</accession>
<proteinExistence type="predicted"/>
<reference evidence="3" key="1">
    <citation type="journal article" date="2014" name="Genome Announc.">
        <title>Genome sequence of the yeast Cyberlindnera fabianii (Hansenula fabianii).</title>
        <authorList>
            <person name="Freel K.C."/>
            <person name="Sarilar V."/>
            <person name="Neuveglise C."/>
            <person name="Devillers H."/>
            <person name="Friedrich A."/>
            <person name="Schacherer J."/>
        </authorList>
    </citation>
    <scope>NUCLEOTIDE SEQUENCE</scope>
    <source>
        <strain evidence="3">YJS4271</strain>
    </source>
</reference>
<organism evidence="3">
    <name type="scientific">Cyberlindnera fabianii</name>
    <name type="common">Yeast</name>
    <name type="synonym">Hansenula fabianii</name>
    <dbReference type="NCBI Taxonomy" id="36022"/>
    <lineage>
        <taxon>Eukaryota</taxon>
        <taxon>Fungi</taxon>
        <taxon>Dikarya</taxon>
        <taxon>Ascomycota</taxon>
        <taxon>Saccharomycotina</taxon>
        <taxon>Saccharomycetes</taxon>
        <taxon>Phaffomycetales</taxon>
        <taxon>Phaffomycetaceae</taxon>
        <taxon>Cyberlindnera</taxon>
    </lineage>
</organism>
<sequence>MSAPLRELNKENNSSDPHGAKVTDTARLERLYAEQVSRSQEAQHEQERLEVEMLVKERQLLECKNSLMKANETNKHMAEKFRADVEFLEHELAHYKEREMVLLKQVEKQKAEMQVLKKNIAEKDDEMVSLNQELEEMLIELQNRSSSDKSIRVDQSSLCFEGDESLDLETPSSRNHLGDSDDELYDTNDILLDNEELGELSEDEEDEDNVGMDSISLTTELSMKLEQKDTALKKLQFEIKSLKNEKNQLYNYVNKLLKHQPTPDQNDILKQKLVHRKILRAVSINAVRDTLHEKTSTSIPKVASNRYNSKRVMSNFVNLKSYKYDKTMAKRSYMMRNSFSTNSDDEDSGDDMDDELTLERFMLGYTVVGAFTPSKNQKRIISQTPLHLILKRVRQTEGDLDTNVD</sequence>
<dbReference type="OrthoDB" id="10636026at2759"/>
<feature type="region of interest" description="Disordered" evidence="2">
    <location>
        <begin position="162"/>
        <end position="185"/>
    </location>
</feature>
<dbReference type="PhylomeDB" id="A0A061AN90"/>
<dbReference type="AlphaFoldDB" id="A0A061AN90"/>
<feature type="coiled-coil region" evidence="1">
    <location>
        <begin position="225"/>
        <end position="252"/>
    </location>
</feature>
<evidence type="ECO:0000313" key="3">
    <source>
        <dbReference type="EMBL" id="CDR38973.1"/>
    </source>
</evidence>
<evidence type="ECO:0000256" key="1">
    <source>
        <dbReference type="SAM" id="Coils"/>
    </source>
</evidence>
<gene>
    <name evidence="3" type="ORF">CYFA0S_02e09780g</name>
</gene>
<protein>
    <submittedName>
        <fullName evidence="3">CYFA0S02e09780g1_1</fullName>
    </submittedName>
</protein>
<feature type="coiled-coil region" evidence="1">
    <location>
        <begin position="39"/>
        <end position="140"/>
    </location>
</feature>
<keyword evidence="1" id="KW-0175">Coiled coil</keyword>
<name>A0A061AN90_CYBFA</name>
<feature type="region of interest" description="Disordered" evidence="2">
    <location>
        <begin position="1"/>
        <end position="24"/>
    </location>
</feature>